<protein>
    <recommendedName>
        <fullName evidence="1">Ysc84 actin-binding domain-containing protein</fullName>
    </recommendedName>
</protein>
<keyword evidence="3" id="KW-1185">Reference proteome</keyword>
<accession>A0A4Y4AYF8</accession>
<dbReference type="Proteomes" id="UP000316775">
    <property type="component" value="Unassembled WGS sequence"/>
</dbReference>
<proteinExistence type="predicted"/>
<evidence type="ECO:0000313" key="2">
    <source>
        <dbReference type="EMBL" id="GEC73278.1"/>
    </source>
</evidence>
<dbReference type="STRING" id="983.SAMN05443543_11635"/>
<comment type="caution">
    <text evidence="2">The sequence shown here is derived from an EMBL/GenBank/DDBJ whole genome shotgun (WGS) entry which is preliminary data.</text>
</comment>
<feature type="domain" description="Ysc84 actin-binding" evidence="1">
    <location>
        <begin position="85"/>
        <end position="163"/>
    </location>
</feature>
<dbReference type="RefSeq" id="WP_255312593.1">
    <property type="nucleotide sequence ID" value="NZ_BJNP01000038.1"/>
</dbReference>
<dbReference type="CDD" id="cd11524">
    <property type="entry name" value="SYLF"/>
    <property type="match status" value="1"/>
</dbReference>
<evidence type="ECO:0000313" key="3">
    <source>
        <dbReference type="Proteomes" id="UP000316775"/>
    </source>
</evidence>
<dbReference type="EMBL" id="BJNP01000038">
    <property type="protein sequence ID" value="GEC73278.1"/>
    <property type="molecule type" value="Genomic_DNA"/>
</dbReference>
<organism evidence="2 3">
    <name type="scientific">Flavobacterium flevense</name>
    <dbReference type="NCBI Taxonomy" id="983"/>
    <lineage>
        <taxon>Bacteria</taxon>
        <taxon>Pseudomonadati</taxon>
        <taxon>Bacteroidota</taxon>
        <taxon>Flavobacteriia</taxon>
        <taxon>Flavobacteriales</taxon>
        <taxon>Flavobacteriaceae</taxon>
        <taxon>Flavobacterium</taxon>
    </lineage>
</organism>
<sequence length="169" mass="17870">MTSLLFVTVGIVAQNTKDKKVINDAERAKETLLSKDMGLKKFFKDASGYAIFPNVGKGGFVIGGASGNGVVYENGTAIGMTSLKKVNIGLQAGGQALIEVIFFQNDAALAKFKQGNYEFSAEMSAVAADKGQAENANYKDGVVVFALPKAGLMVDASVGGQKFEYHPFK</sequence>
<evidence type="ECO:0000259" key="1">
    <source>
        <dbReference type="Pfam" id="PF04366"/>
    </source>
</evidence>
<name>A0A4Y4AYF8_9FLAO</name>
<dbReference type="AlphaFoldDB" id="A0A4Y4AYF8"/>
<dbReference type="Pfam" id="PF04366">
    <property type="entry name" value="Ysc84"/>
    <property type="match status" value="1"/>
</dbReference>
<dbReference type="InterPro" id="IPR007461">
    <property type="entry name" value="Ysc84_actin-binding"/>
</dbReference>
<gene>
    <name evidence="2" type="ORF">FFL01_28170</name>
</gene>
<reference evidence="2 3" key="1">
    <citation type="submission" date="2019-06" db="EMBL/GenBank/DDBJ databases">
        <title>Whole genome shotgun sequence of Flavobacterium flevense NBRC 14960.</title>
        <authorList>
            <person name="Hosoyama A."/>
            <person name="Uohara A."/>
            <person name="Ohji S."/>
            <person name="Ichikawa N."/>
        </authorList>
    </citation>
    <scope>NUCLEOTIDE SEQUENCE [LARGE SCALE GENOMIC DNA]</scope>
    <source>
        <strain evidence="2 3">NBRC 14960</strain>
    </source>
</reference>